<keyword evidence="5" id="KW-0732">Signal</keyword>
<dbReference type="PROSITE" id="PS00018">
    <property type="entry name" value="EF_HAND_1"/>
    <property type="match status" value="1"/>
</dbReference>
<dbReference type="SUPFAM" id="SSF47473">
    <property type="entry name" value="EF-hand"/>
    <property type="match status" value="1"/>
</dbReference>
<dbReference type="PANTHER" id="PTHR31503:SF80">
    <property type="entry name" value="EF-HAND DOMAIN-CONTAINING PROTEIN"/>
    <property type="match status" value="1"/>
</dbReference>
<proteinExistence type="predicted"/>
<dbReference type="GO" id="GO:0015369">
    <property type="term" value="F:calcium:proton antiporter activity"/>
    <property type="evidence" value="ECO:0007669"/>
    <property type="project" value="TreeGrafter"/>
</dbReference>
<evidence type="ECO:0000256" key="3">
    <source>
        <dbReference type="ARBA" id="ARBA00023065"/>
    </source>
</evidence>
<dbReference type="SMART" id="SM00054">
    <property type="entry name" value="EFh"/>
    <property type="match status" value="2"/>
</dbReference>
<dbReference type="InterPro" id="IPR002048">
    <property type="entry name" value="EF_hand_dom"/>
</dbReference>
<dbReference type="Gene3D" id="1.10.238.10">
    <property type="entry name" value="EF-hand"/>
    <property type="match status" value="1"/>
</dbReference>
<dbReference type="PROSITE" id="PS50222">
    <property type="entry name" value="EF_HAND_2"/>
    <property type="match status" value="1"/>
</dbReference>
<keyword evidence="8" id="KW-1185">Reference proteome</keyword>
<dbReference type="GO" id="GO:0016020">
    <property type="term" value="C:membrane"/>
    <property type="evidence" value="ECO:0007669"/>
    <property type="project" value="InterPro"/>
</dbReference>
<feature type="transmembrane region" description="Helical" evidence="4">
    <location>
        <begin position="228"/>
        <end position="250"/>
    </location>
</feature>
<keyword evidence="4" id="KW-0812">Transmembrane</keyword>
<reference evidence="7" key="1">
    <citation type="journal article" date="2016" name="Nat. Genet.">
        <title>A high-quality carrot genome assembly provides new insights into carotenoid accumulation and asterid genome evolution.</title>
        <authorList>
            <person name="Iorizzo M."/>
            <person name="Ellison S."/>
            <person name="Senalik D."/>
            <person name="Zeng P."/>
            <person name="Satapoomin P."/>
            <person name="Huang J."/>
            <person name="Bowman M."/>
            <person name="Iovene M."/>
            <person name="Sanseverino W."/>
            <person name="Cavagnaro P."/>
            <person name="Yildiz M."/>
            <person name="Macko-Podgorni A."/>
            <person name="Moranska E."/>
            <person name="Grzebelus E."/>
            <person name="Grzebelus D."/>
            <person name="Ashrafi H."/>
            <person name="Zheng Z."/>
            <person name="Cheng S."/>
            <person name="Spooner D."/>
            <person name="Van Deynze A."/>
            <person name="Simon P."/>
        </authorList>
    </citation>
    <scope>NUCLEOTIDE SEQUENCE</scope>
    <source>
        <tissue evidence="7">Leaf</tissue>
    </source>
</reference>
<gene>
    <name evidence="7" type="ORF">DCAR_0831400</name>
</gene>
<protein>
    <recommendedName>
        <fullName evidence="6">EF-hand domain-containing protein</fullName>
    </recommendedName>
</protein>
<keyword evidence="1" id="KW-0813">Transport</keyword>
<sequence length="548" mass="59259">MKLTLAILLVLALTQFGSGRLIADIMMYDGMYNATAAATTTSASAQVPQFGASMVTCEPAYGFLPCTTELPGLIFLIVVYQYLLSLGQKYVSDGSDLFFKTYGPGSFGDSLFHLIGTIPQVALIIVSRLSGNAQAQAGIGISILAGGAVTNLTLTWGIAAVLASYKFSDAPATIDGSVPLKKPPGLTGSGVLTDVDTSITARIMLISVVPLLILQLTNVVGSSSGSHLIVLITLIVTLLLLFSYSLYQIFQPWIQERRFKYLTQKFVKDKLQVLLTNKGEPNIELIKQIFQGIDHNNDHVISPAELRTLIIGIKLEDDGFVRGDYADKVREAFDINNDTNINEDEFVNGLSQFLLDAQKPGNQNDLKSTEENQSLLVQGTSTTSVEDPWKNYLNAAYLILLGITISVLLAKPLIQSVVGVATAAKIPSFFIPYVVIPLTLASRSAGRTIASAKLKTPESISLLLSQIYGSVFMSNLISLTTFLTVVYIRDIPVAATAEFLVAIVICTVMGVFASFRTAFPLWTSYLVILMYPTSLVTLYVLTSVLGWS</sequence>
<keyword evidence="4" id="KW-1133">Transmembrane helix</keyword>
<evidence type="ECO:0000256" key="1">
    <source>
        <dbReference type="ARBA" id="ARBA00022449"/>
    </source>
</evidence>
<feature type="transmembrane region" description="Helical" evidence="4">
    <location>
        <begin position="395"/>
        <end position="414"/>
    </location>
</feature>
<feature type="transmembrane region" description="Helical" evidence="4">
    <location>
        <begin position="525"/>
        <end position="547"/>
    </location>
</feature>
<evidence type="ECO:0000259" key="6">
    <source>
        <dbReference type="PROSITE" id="PS50222"/>
    </source>
</evidence>
<organism evidence="7 8">
    <name type="scientific">Daucus carota subsp. sativus</name>
    <name type="common">Carrot</name>
    <dbReference type="NCBI Taxonomy" id="79200"/>
    <lineage>
        <taxon>Eukaryota</taxon>
        <taxon>Viridiplantae</taxon>
        <taxon>Streptophyta</taxon>
        <taxon>Embryophyta</taxon>
        <taxon>Tracheophyta</taxon>
        <taxon>Spermatophyta</taxon>
        <taxon>Magnoliopsida</taxon>
        <taxon>eudicotyledons</taxon>
        <taxon>Gunneridae</taxon>
        <taxon>Pentapetalae</taxon>
        <taxon>asterids</taxon>
        <taxon>campanulids</taxon>
        <taxon>Apiales</taxon>
        <taxon>Apiaceae</taxon>
        <taxon>Apioideae</taxon>
        <taxon>Scandiceae</taxon>
        <taxon>Daucinae</taxon>
        <taxon>Daucus</taxon>
        <taxon>Daucus sect. Daucus</taxon>
    </lineage>
</organism>
<dbReference type="GO" id="GO:0005509">
    <property type="term" value="F:calcium ion binding"/>
    <property type="evidence" value="ECO:0007669"/>
    <property type="project" value="InterPro"/>
</dbReference>
<name>A0AAF0XSD1_DAUCS</name>
<keyword evidence="1" id="KW-0050">Antiport</keyword>
<evidence type="ECO:0000313" key="7">
    <source>
        <dbReference type="EMBL" id="WOH11904.1"/>
    </source>
</evidence>
<feature type="transmembrane region" description="Helical" evidence="4">
    <location>
        <begin position="199"/>
        <end position="216"/>
    </location>
</feature>
<feature type="transmembrane region" description="Helical" evidence="4">
    <location>
        <begin position="494"/>
        <end position="513"/>
    </location>
</feature>
<keyword evidence="4" id="KW-0472">Membrane</keyword>
<feature type="chain" id="PRO_5041979947" description="EF-hand domain-containing protein" evidence="5">
    <location>
        <begin position="20"/>
        <end position="548"/>
    </location>
</feature>
<evidence type="ECO:0000256" key="5">
    <source>
        <dbReference type="SAM" id="SignalP"/>
    </source>
</evidence>
<dbReference type="EMBL" id="CP093350">
    <property type="protein sequence ID" value="WOH11904.1"/>
    <property type="molecule type" value="Genomic_DNA"/>
</dbReference>
<feature type="transmembrane region" description="Helical" evidence="4">
    <location>
        <begin position="60"/>
        <end position="83"/>
    </location>
</feature>
<feature type="domain" description="EF-hand" evidence="6">
    <location>
        <begin position="281"/>
        <end position="316"/>
    </location>
</feature>
<dbReference type="InterPro" id="IPR011992">
    <property type="entry name" value="EF-hand-dom_pair"/>
</dbReference>
<reference evidence="7" key="2">
    <citation type="submission" date="2022-03" db="EMBL/GenBank/DDBJ databases">
        <title>Draft title - Genomic analysis of global carrot germplasm unveils the trajectory of domestication and the origin of high carotenoid orange carrot.</title>
        <authorList>
            <person name="Iorizzo M."/>
            <person name="Ellison S."/>
            <person name="Senalik D."/>
            <person name="Macko-Podgorni A."/>
            <person name="Grzebelus D."/>
            <person name="Bostan H."/>
            <person name="Rolling W."/>
            <person name="Curaba J."/>
            <person name="Simon P."/>
        </authorList>
    </citation>
    <scope>NUCLEOTIDE SEQUENCE</scope>
    <source>
        <tissue evidence="7">Leaf</tissue>
    </source>
</reference>
<accession>A0AAF0XSD1</accession>
<dbReference type="AlphaFoldDB" id="A0AAF0XSD1"/>
<feature type="transmembrane region" description="Helical" evidence="4">
    <location>
        <begin position="426"/>
        <end position="446"/>
    </location>
</feature>
<dbReference type="InterPro" id="IPR004713">
    <property type="entry name" value="CaH_exchang"/>
</dbReference>
<keyword evidence="3" id="KW-0406">Ion transport</keyword>
<dbReference type="Proteomes" id="UP000077755">
    <property type="component" value="Chromosome 8"/>
</dbReference>
<dbReference type="InterPro" id="IPR018247">
    <property type="entry name" value="EF_Hand_1_Ca_BS"/>
</dbReference>
<evidence type="ECO:0000256" key="2">
    <source>
        <dbReference type="ARBA" id="ARBA00022837"/>
    </source>
</evidence>
<dbReference type="GO" id="GO:0006874">
    <property type="term" value="P:intracellular calcium ion homeostasis"/>
    <property type="evidence" value="ECO:0007669"/>
    <property type="project" value="TreeGrafter"/>
</dbReference>
<evidence type="ECO:0000256" key="4">
    <source>
        <dbReference type="SAM" id="Phobius"/>
    </source>
</evidence>
<feature type="transmembrane region" description="Helical" evidence="4">
    <location>
        <begin position="467"/>
        <end position="488"/>
    </location>
</feature>
<feature type="signal peptide" evidence="5">
    <location>
        <begin position="1"/>
        <end position="19"/>
    </location>
</feature>
<keyword evidence="2" id="KW-0106">Calcium</keyword>
<evidence type="ECO:0000313" key="8">
    <source>
        <dbReference type="Proteomes" id="UP000077755"/>
    </source>
</evidence>
<dbReference type="PANTHER" id="PTHR31503">
    <property type="entry name" value="VACUOLAR CALCIUM ION TRANSPORTER"/>
    <property type="match status" value="1"/>
</dbReference>